<comment type="subcellular location">
    <subcellularLocation>
        <location evidence="1">Membrane</location>
        <topology evidence="1">Multi-pass membrane protein</topology>
    </subcellularLocation>
</comment>
<feature type="transmembrane region" description="Helical" evidence="6">
    <location>
        <begin position="143"/>
        <end position="170"/>
    </location>
</feature>
<evidence type="ECO:0000256" key="6">
    <source>
        <dbReference type="SAM" id="Phobius"/>
    </source>
</evidence>
<dbReference type="SUPFAM" id="SSF161070">
    <property type="entry name" value="SNF-like"/>
    <property type="match status" value="1"/>
</dbReference>
<dbReference type="PROSITE" id="PS50267">
    <property type="entry name" value="NA_NEUROTRAN_SYMP_3"/>
    <property type="match status" value="1"/>
</dbReference>
<evidence type="ECO:0000256" key="1">
    <source>
        <dbReference type="ARBA" id="ARBA00004141"/>
    </source>
</evidence>
<evidence type="ECO:0000313" key="7">
    <source>
        <dbReference type="EMBL" id="WWD83421.1"/>
    </source>
</evidence>
<evidence type="ECO:0000256" key="4">
    <source>
        <dbReference type="ARBA" id="ARBA00022989"/>
    </source>
</evidence>
<feature type="transmembrane region" description="Helical" evidence="6">
    <location>
        <begin position="378"/>
        <end position="402"/>
    </location>
</feature>
<accession>A0ABZ2EVB8</accession>
<feature type="transmembrane region" description="Helical" evidence="6">
    <location>
        <begin position="423"/>
        <end position="445"/>
    </location>
</feature>
<keyword evidence="8" id="KW-1185">Reference proteome</keyword>
<gene>
    <name evidence="7" type="ORF">TEGL_18310</name>
</gene>
<dbReference type="PRINTS" id="PR00176">
    <property type="entry name" value="NANEUSMPORT"/>
</dbReference>
<feature type="transmembrane region" description="Helical" evidence="6">
    <location>
        <begin position="182"/>
        <end position="205"/>
    </location>
</feature>
<dbReference type="NCBIfam" id="NF037979">
    <property type="entry name" value="Na_transp"/>
    <property type="match status" value="1"/>
</dbReference>
<dbReference type="InterPro" id="IPR037272">
    <property type="entry name" value="SNS_sf"/>
</dbReference>
<evidence type="ECO:0008006" key="9">
    <source>
        <dbReference type="Google" id="ProtNLM"/>
    </source>
</evidence>
<evidence type="ECO:0000256" key="3">
    <source>
        <dbReference type="ARBA" id="ARBA00022692"/>
    </source>
</evidence>
<dbReference type="PANTHER" id="PTHR42948">
    <property type="entry name" value="TRANSPORTER"/>
    <property type="match status" value="1"/>
</dbReference>
<reference evidence="7 8" key="1">
    <citation type="journal article" date="2023" name="PLoS ONE">
        <title>Genome-based metabolic and phylogenomic analysis of three Terrisporobacter species.</title>
        <authorList>
            <person name="Boer T."/>
            <person name="Bengelsdorf F.R."/>
            <person name="Bomeke M."/>
            <person name="Daniel R."/>
            <person name="Poehlein A."/>
        </authorList>
    </citation>
    <scope>NUCLEOTIDE SEQUENCE [LARGE SCALE GENOMIC DNA]</scope>
    <source>
        <strain evidence="7 8">DSM 1288</strain>
    </source>
</reference>
<dbReference type="CDD" id="cd10336">
    <property type="entry name" value="SLC6sbd_Tyt1-Like"/>
    <property type="match status" value="1"/>
</dbReference>
<dbReference type="Pfam" id="PF00209">
    <property type="entry name" value="SNF"/>
    <property type="match status" value="2"/>
</dbReference>
<feature type="transmembrane region" description="Helical" evidence="6">
    <location>
        <begin position="350"/>
        <end position="366"/>
    </location>
</feature>
<keyword evidence="2" id="KW-0813">Transport</keyword>
<keyword evidence="4 6" id="KW-1133">Transmembrane helix</keyword>
<feature type="transmembrane region" description="Helical" evidence="6">
    <location>
        <begin position="21"/>
        <end position="40"/>
    </location>
</feature>
<feature type="transmembrane region" description="Helical" evidence="6">
    <location>
        <begin position="97"/>
        <end position="123"/>
    </location>
</feature>
<dbReference type="PANTHER" id="PTHR42948:SF1">
    <property type="entry name" value="TRANSPORTER"/>
    <property type="match status" value="1"/>
</dbReference>
<dbReference type="InterPro" id="IPR047218">
    <property type="entry name" value="YocR/YhdH-like"/>
</dbReference>
<dbReference type="EMBL" id="CP117523">
    <property type="protein sequence ID" value="WWD83421.1"/>
    <property type="molecule type" value="Genomic_DNA"/>
</dbReference>
<evidence type="ECO:0000313" key="8">
    <source>
        <dbReference type="Proteomes" id="UP001348492"/>
    </source>
</evidence>
<feature type="transmembrane region" description="Helical" evidence="6">
    <location>
        <begin position="225"/>
        <end position="247"/>
    </location>
</feature>
<sequence length="446" mass="48398">MSDNNVKRQNESRDLFTSKAGFILACIGSAVGMGNIWMFPYRVGQFGGAAFLIPYILFIVLLGCTGLMGEFAFGRMTQSGPIGSFKKALETKDKKGGGIFGVIPVLGAFGIAVGYAVVVGWFIKFLVGSISGEALNVVDSGAYFGAIAGPFGSVVWHFLALLITALILLLGVSNGIEKVNKIMMPTFYILFLILLIRVLMLDGAMDGINYLFVPKWEYLSQPKTWIYALGQAFFSLSIAGSGMIVYGSYLKRDIDIPNSAKNTVIFDTLAALTAGLVIIPAVFAFNLDPTAGPPLLFITLPSVFKLMPFGRIFAIVFFISVLFASITSLMNLLEVPIEAIQSNLKLSRKLSVILVCFLAFLFGLFVENGDILGKWMDFVSIYIIPLGAFIAAIMFFWVIGIDKAKSEIESGSKKLLGSWFNPMAKYVYVFLTLIVFIAGILLGGIG</sequence>
<proteinExistence type="predicted"/>
<dbReference type="Proteomes" id="UP001348492">
    <property type="component" value="Chromosome"/>
</dbReference>
<keyword evidence="3 6" id="KW-0812">Transmembrane</keyword>
<feature type="transmembrane region" description="Helical" evidence="6">
    <location>
        <begin position="268"/>
        <end position="287"/>
    </location>
</feature>
<evidence type="ECO:0000256" key="2">
    <source>
        <dbReference type="ARBA" id="ARBA00022448"/>
    </source>
</evidence>
<dbReference type="InterPro" id="IPR000175">
    <property type="entry name" value="Na/ntran_symport"/>
</dbReference>
<protein>
    <recommendedName>
        <fullName evidence="9">Sodium:neurotransmitter symporter family protein</fullName>
    </recommendedName>
</protein>
<feature type="transmembrane region" description="Helical" evidence="6">
    <location>
        <begin position="307"/>
        <end position="329"/>
    </location>
</feature>
<name>A0ABZ2EVB8_9FIRM</name>
<keyword evidence="5 6" id="KW-0472">Membrane</keyword>
<feature type="transmembrane region" description="Helical" evidence="6">
    <location>
        <begin position="52"/>
        <end position="76"/>
    </location>
</feature>
<organism evidence="7 8">
    <name type="scientific">Terrisporobacter glycolicus ATCC 14880 = DSM 1288</name>
    <dbReference type="NCBI Taxonomy" id="1121315"/>
    <lineage>
        <taxon>Bacteria</taxon>
        <taxon>Bacillati</taxon>
        <taxon>Bacillota</taxon>
        <taxon>Clostridia</taxon>
        <taxon>Peptostreptococcales</taxon>
        <taxon>Peptostreptococcaceae</taxon>
        <taxon>Terrisporobacter</taxon>
    </lineage>
</organism>
<dbReference type="RefSeq" id="WP_018591151.1">
    <property type="nucleotide sequence ID" value="NZ_KB892630.1"/>
</dbReference>
<evidence type="ECO:0000256" key="5">
    <source>
        <dbReference type="ARBA" id="ARBA00023136"/>
    </source>
</evidence>